<dbReference type="SMART" id="SM00409">
    <property type="entry name" value="IG"/>
    <property type="match status" value="1"/>
</dbReference>
<dbReference type="GO" id="GO:0032396">
    <property type="term" value="F:inhibitory MHC class I receptor activity"/>
    <property type="evidence" value="ECO:0007669"/>
    <property type="project" value="TreeGrafter"/>
</dbReference>
<dbReference type="InterPro" id="IPR036179">
    <property type="entry name" value="Ig-like_dom_sf"/>
</dbReference>
<dbReference type="AlphaFoldDB" id="A0A452QXN8"/>
<feature type="domain" description="Ig-like" evidence="4">
    <location>
        <begin position="1"/>
        <end position="115"/>
    </location>
</feature>
<dbReference type="InterPro" id="IPR013151">
    <property type="entry name" value="Immunoglobulin_dom"/>
</dbReference>
<reference evidence="5" key="2">
    <citation type="submission" date="2025-08" db="UniProtKB">
        <authorList>
            <consortium name="Ensembl"/>
        </authorList>
    </citation>
    <scope>IDENTIFICATION</scope>
</reference>
<dbReference type="PROSITE" id="PS50835">
    <property type="entry name" value="IG_LIKE"/>
    <property type="match status" value="1"/>
</dbReference>
<sequence>MAGSARTPTLTALLCLGERSGKEEGWGIYEKPSLSAQPGPSVSWGENVTLQCRSEIWFDTFHLSKEGSLAPPQVLHLQDPAIPYQVNFTLSPVTSDHEGTYRCYGSHSGSPYLLSYPSDPLKLLVSGEGPQPCPLCSPGPSKQEARLGV</sequence>
<accession>A0A452QXN8</accession>
<dbReference type="PANTHER" id="PTHR11738:SF88">
    <property type="entry name" value="IG-LIKE DOMAIN-CONTAINING PROTEIN"/>
    <property type="match status" value="1"/>
</dbReference>
<dbReference type="FunFam" id="2.60.40.10:FF:000049">
    <property type="entry name" value="Leukocyte immunoglobulin-like receptor subfamily B member 1"/>
    <property type="match status" value="1"/>
</dbReference>
<reference evidence="6" key="1">
    <citation type="submission" date="2016-06" db="EMBL/GenBank/DDBJ databases">
        <title>De novo assembly and RNA-Seq shows season-dependent expression and editing in black bear kidneys.</title>
        <authorList>
            <person name="Korstanje R."/>
            <person name="Srivastava A."/>
            <person name="Sarsani V.K."/>
            <person name="Sheehan S.M."/>
            <person name="Seger R.L."/>
            <person name="Barter M.E."/>
            <person name="Lindqvist C."/>
            <person name="Brody L.C."/>
            <person name="Mullikin J.C."/>
        </authorList>
    </citation>
    <scope>NUCLEOTIDE SEQUENCE [LARGE SCALE GENOMIC DNA]</scope>
</reference>
<dbReference type="SUPFAM" id="SSF48726">
    <property type="entry name" value="Immunoglobulin"/>
    <property type="match status" value="1"/>
</dbReference>
<evidence type="ECO:0000256" key="3">
    <source>
        <dbReference type="ARBA" id="ARBA00023319"/>
    </source>
</evidence>
<proteinExistence type="predicted"/>
<dbReference type="Proteomes" id="UP000291022">
    <property type="component" value="Unassembled WGS sequence"/>
</dbReference>
<keyword evidence="1" id="KW-0732">Signal</keyword>
<dbReference type="GO" id="GO:0005886">
    <property type="term" value="C:plasma membrane"/>
    <property type="evidence" value="ECO:0007669"/>
    <property type="project" value="TreeGrafter"/>
</dbReference>
<keyword evidence="2" id="KW-1015">Disulfide bond</keyword>
<dbReference type="Pfam" id="PF00047">
    <property type="entry name" value="ig"/>
    <property type="match status" value="1"/>
</dbReference>
<organism evidence="5 6">
    <name type="scientific">Ursus americanus</name>
    <name type="common">American black bear</name>
    <name type="synonym">Euarctos americanus</name>
    <dbReference type="NCBI Taxonomy" id="9643"/>
    <lineage>
        <taxon>Eukaryota</taxon>
        <taxon>Metazoa</taxon>
        <taxon>Chordata</taxon>
        <taxon>Craniata</taxon>
        <taxon>Vertebrata</taxon>
        <taxon>Euteleostomi</taxon>
        <taxon>Mammalia</taxon>
        <taxon>Eutheria</taxon>
        <taxon>Laurasiatheria</taxon>
        <taxon>Carnivora</taxon>
        <taxon>Caniformia</taxon>
        <taxon>Ursidae</taxon>
        <taxon>Ursus</taxon>
    </lineage>
</organism>
<dbReference type="InterPro" id="IPR050412">
    <property type="entry name" value="Ig-like_Receptors_ImmuneReg"/>
</dbReference>
<keyword evidence="3" id="KW-0393">Immunoglobulin domain</keyword>
<dbReference type="STRING" id="9643.ENSUAMP00000010596"/>
<evidence type="ECO:0000313" key="5">
    <source>
        <dbReference type="Ensembl" id="ENSUAMP00000010596.1"/>
    </source>
</evidence>
<dbReference type="Gene3D" id="2.60.40.10">
    <property type="entry name" value="Immunoglobulins"/>
    <property type="match status" value="1"/>
</dbReference>
<reference evidence="5" key="3">
    <citation type="submission" date="2025-09" db="UniProtKB">
        <authorList>
            <consortium name="Ensembl"/>
        </authorList>
    </citation>
    <scope>IDENTIFICATION</scope>
</reference>
<evidence type="ECO:0000259" key="4">
    <source>
        <dbReference type="PROSITE" id="PS50835"/>
    </source>
</evidence>
<dbReference type="GO" id="GO:0002764">
    <property type="term" value="P:immune response-regulating signaling pathway"/>
    <property type="evidence" value="ECO:0007669"/>
    <property type="project" value="TreeGrafter"/>
</dbReference>
<dbReference type="GeneTree" id="ENSGT01100000263478"/>
<dbReference type="InterPro" id="IPR003599">
    <property type="entry name" value="Ig_sub"/>
</dbReference>
<dbReference type="InterPro" id="IPR007110">
    <property type="entry name" value="Ig-like_dom"/>
</dbReference>
<dbReference type="Ensembl" id="ENSUAMT00000011908.1">
    <property type="protein sequence ID" value="ENSUAMP00000010596.1"/>
    <property type="gene ID" value="ENSUAMG00000008704.1"/>
</dbReference>
<dbReference type="InterPro" id="IPR013783">
    <property type="entry name" value="Ig-like_fold"/>
</dbReference>
<dbReference type="OMA" id="QMANPRS"/>
<dbReference type="GO" id="GO:0019221">
    <property type="term" value="P:cytokine-mediated signaling pathway"/>
    <property type="evidence" value="ECO:0007669"/>
    <property type="project" value="TreeGrafter"/>
</dbReference>
<evidence type="ECO:0000256" key="2">
    <source>
        <dbReference type="ARBA" id="ARBA00023157"/>
    </source>
</evidence>
<protein>
    <recommendedName>
        <fullName evidence="4">Ig-like domain-containing protein</fullName>
    </recommendedName>
</protein>
<evidence type="ECO:0000256" key="1">
    <source>
        <dbReference type="ARBA" id="ARBA00022729"/>
    </source>
</evidence>
<keyword evidence="6" id="KW-1185">Reference proteome</keyword>
<evidence type="ECO:0000313" key="6">
    <source>
        <dbReference type="Proteomes" id="UP000291022"/>
    </source>
</evidence>
<dbReference type="PANTHER" id="PTHR11738">
    <property type="entry name" value="MHC CLASS I NK CELL RECEPTOR"/>
    <property type="match status" value="1"/>
</dbReference>
<name>A0A452QXN8_URSAM</name>